<keyword evidence="1" id="KW-0235">DNA replication</keyword>
<dbReference type="Proteomes" id="UP000324222">
    <property type="component" value="Unassembled WGS sequence"/>
</dbReference>
<dbReference type="Gene3D" id="3.40.50.300">
    <property type="entry name" value="P-loop containing nucleotide triphosphate hydrolases"/>
    <property type="match status" value="2"/>
</dbReference>
<dbReference type="Gene3D" id="1.10.8.60">
    <property type="match status" value="1"/>
</dbReference>
<reference evidence="2 3" key="1">
    <citation type="submission" date="2019-05" db="EMBL/GenBank/DDBJ databases">
        <title>Another draft genome of Portunus trituberculatus and its Hox gene families provides insights of decapod evolution.</title>
        <authorList>
            <person name="Jeong J.-H."/>
            <person name="Song I."/>
            <person name="Kim S."/>
            <person name="Choi T."/>
            <person name="Kim D."/>
            <person name="Ryu S."/>
            <person name="Kim W."/>
        </authorList>
    </citation>
    <scope>NUCLEOTIDE SEQUENCE [LARGE SCALE GENOMIC DNA]</scope>
    <source>
        <tissue evidence="2">Muscle</tissue>
    </source>
</reference>
<dbReference type="GO" id="GO:0006281">
    <property type="term" value="P:DNA repair"/>
    <property type="evidence" value="ECO:0007669"/>
    <property type="project" value="TreeGrafter"/>
</dbReference>
<gene>
    <name evidence="2" type="primary">RFC3</name>
    <name evidence="2" type="ORF">E2C01_011384</name>
</gene>
<dbReference type="GO" id="GO:0005634">
    <property type="term" value="C:nucleus"/>
    <property type="evidence" value="ECO:0007669"/>
    <property type="project" value="TreeGrafter"/>
</dbReference>
<dbReference type="EMBL" id="VSRR010000685">
    <property type="protein sequence ID" value="MPC18499.1"/>
    <property type="molecule type" value="Genomic_DNA"/>
</dbReference>
<evidence type="ECO:0000313" key="2">
    <source>
        <dbReference type="EMBL" id="MPC18499.1"/>
    </source>
</evidence>
<protein>
    <submittedName>
        <fullName evidence="2">Replication factor C subunit 3</fullName>
    </submittedName>
</protein>
<dbReference type="CDD" id="cd00009">
    <property type="entry name" value="AAA"/>
    <property type="match status" value="1"/>
</dbReference>
<dbReference type="GO" id="GO:0003677">
    <property type="term" value="F:DNA binding"/>
    <property type="evidence" value="ECO:0007669"/>
    <property type="project" value="InterPro"/>
</dbReference>
<dbReference type="SUPFAM" id="SSF48019">
    <property type="entry name" value="post-AAA+ oligomerization domain-like"/>
    <property type="match status" value="2"/>
</dbReference>
<proteinExistence type="predicted"/>
<dbReference type="Pfam" id="PF22534">
    <property type="entry name" value="RFC_C"/>
    <property type="match status" value="2"/>
</dbReference>
<evidence type="ECO:0000313" key="3">
    <source>
        <dbReference type="Proteomes" id="UP000324222"/>
    </source>
</evidence>
<dbReference type="Gene3D" id="1.20.272.10">
    <property type="match status" value="1"/>
</dbReference>
<comment type="caution">
    <text evidence="2">The sequence shown here is derived from an EMBL/GenBank/DDBJ whole genome shotgun (WGS) entry which is preliminary data.</text>
</comment>
<dbReference type="Pfam" id="PF21960">
    <property type="entry name" value="RCF1-5-like_lid"/>
    <property type="match status" value="1"/>
</dbReference>
<dbReference type="SUPFAM" id="SSF52540">
    <property type="entry name" value="P-loop containing nucleoside triphosphate hydrolases"/>
    <property type="match status" value="1"/>
</dbReference>
<dbReference type="InterPro" id="IPR027417">
    <property type="entry name" value="P-loop_NTPase"/>
</dbReference>
<name>A0A5B7DB92_PORTR</name>
<dbReference type="OrthoDB" id="761538at2759"/>
<organism evidence="2 3">
    <name type="scientific">Portunus trituberculatus</name>
    <name type="common">Swimming crab</name>
    <name type="synonym">Neptunus trituberculatus</name>
    <dbReference type="NCBI Taxonomy" id="210409"/>
    <lineage>
        <taxon>Eukaryota</taxon>
        <taxon>Metazoa</taxon>
        <taxon>Ecdysozoa</taxon>
        <taxon>Arthropoda</taxon>
        <taxon>Crustacea</taxon>
        <taxon>Multicrustacea</taxon>
        <taxon>Malacostraca</taxon>
        <taxon>Eumalacostraca</taxon>
        <taxon>Eucarida</taxon>
        <taxon>Decapoda</taxon>
        <taxon>Pleocyemata</taxon>
        <taxon>Brachyura</taxon>
        <taxon>Eubrachyura</taxon>
        <taxon>Portunoidea</taxon>
        <taxon>Portunidae</taxon>
        <taxon>Portuninae</taxon>
        <taxon>Portunus</taxon>
    </lineage>
</organism>
<sequence>MSLWVDKYRPKELNKLDYHLEQAGHLKKLVEGGDFPHLLVYGPPGAGKKTRIMCLLRELYGPGVERLRIEHQNFQVDKLTKDAQHALRRTMEKYMATCRLILCTNSTSKVIPAIRSRCLGVRVPAPSLEQVAQVLQGVCKKEGLNLPPELATRMAEASNRNLRRALLLCEATKVQQYPFSKQQELVMPDWEVYLRDTAAKIVEEQSPKRLLEVRERIYELLTHCIPSEAIFKDITFKHLHELESPIITFEGNFLACTLIQGFSQGLLQELVKNCDGELKCEVTSLAAFHEHRLNLGSKPIFHIEAFVAAFMALYKKFLEESMKDMF</sequence>
<dbReference type="FunFam" id="1.10.8.60:FF:000030">
    <property type="entry name" value="replication factor C subunit 3"/>
    <property type="match status" value="1"/>
</dbReference>
<dbReference type="GO" id="GO:0006261">
    <property type="term" value="P:DNA-templated DNA replication"/>
    <property type="evidence" value="ECO:0007669"/>
    <property type="project" value="TreeGrafter"/>
</dbReference>
<dbReference type="PANTHER" id="PTHR11669">
    <property type="entry name" value="REPLICATION FACTOR C / DNA POLYMERASE III GAMMA-TAU SUBUNIT"/>
    <property type="match status" value="1"/>
</dbReference>
<evidence type="ECO:0000256" key="1">
    <source>
        <dbReference type="ARBA" id="ARBA00022705"/>
    </source>
</evidence>
<dbReference type="GO" id="GO:0005663">
    <property type="term" value="C:DNA replication factor C complex"/>
    <property type="evidence" value="ECO:0007669"/>
    <property type="project" value="TreeGrafter"/>
</dbReference>
<dbReference type="GO" id="GO:0003689">
    <property type="term" value="F:DNA clamp loader activity"/>
    <property type="evidence" value="ECO:0007669"/>
    <property type="project" value="TreeGrafter"/>
</dbReference>
<keyword evidence="3" id="KW-1185">Reference proteome</keyword>
<accession>A0A5B7DB92</accession>
<dbReference type="InterPro" id="IPR050238">
    <property type="entry name" value="DNA_Rep/Repair_Clamp_Loader"/>
</dbReference>
<dbReference type="InterPro" id="IPR008921">
    <property type="entry name" value="DNA_pol3_clamp-load_cplx_C"/>
</dbReference>
<dbReference type="PANTHER" id="PTHR11669:SF1">
    <property type="entry name" value="REPLICATION FACTOR C SUBUNIT 3"/>
    <property type="match status" value="1"/>
</dbReference>
<dbReference type="AlphaFoldDB" id="A0A5B7DB92"/>